<dbReference type="AlphaFoldDB" id="Q6KZM9"/>
<dbReference type="KEGG" id="pto:PTO1238"/>
<evidence type="ECO:0000259" key="2">
    <source>
        <dbReference type="Pfam" id="PF12439"/>
    </source>
</evidence>
<dbReference type="EMBL" id="AE017261">
    <property type="protein sequence ID" value="AAT43823.1"/>
    <property type="molecule type" value="Genomic_DNA"/>
</dbReference>
<dbReference type="InterPro" id="IPR032790">
    <property type="entry name" value="GDE_C"/>
</dbReference>
<dbReference type="PANTHER" id="PTHR10569">
    <property type="entry name" value="GLYCOGEN DEBRANCHING ENZYME"/>
    <property type="match status" value="1"/>
</dbReference>
<dbReference type="InterPro" id="IPR010401">
    <property type="entry name" value="AGL/Gdb1"/>
</dbReference>
<dbReference type="Pfam" id="PF06202">
    <property type="entry name" value="GDE_C"/>
    <property type="match status" value="1"/>
</dbReference>
<dbReference type="InterPro" id="IPR008928">
    <property type="entry name" value="6-hairpin_glycosidase_sf"/>
</dbReference>
<dbReference type="GO" id="GO:0005980">
    <property type="term" value="P:glycogen catabolic process"/>
    <property type="evidence" value="ECO:0007669"/>
    <property type="project" value="InterPro"/>
</dbReference>
<dbReference type="InParanoid" id="Q6KZM9"/>
<reference evidence="3 4" key="1">
    <citation type="journal article" date="2004" name="Proc. Natl. Acad. Sci. U.S.A.">
        <title>Genome sequence of Picrophilus torridus and its implications for life around pH 0.</title>
        <authorList>
            <person name="Futterer O."/>
            <person name="Angelov A."/>
            <person name="Liesegang H."/>
            <person name="Gottschalk G."/>
            <person name="Schleper C."/>
            <person name="Schepers B."/>
            <person name="Dock C."/>
            <person name="Antranikian G."/>
            <person name="Liebl W."/>
        </authorList>
    </citation>
    <scope>NUCLEOTIDE SEQUENCE [LARGE SCALE GENOMIC DNA]</scope>
    <source>
        <strain evidence="4">ATCC 700027 / DSM 9790 / JCM 10055 / NBRC 100828</strain>
    </source>
</reference>
<dbReference type="InterPro" id="IPR012341">
    <property type="entry name" value="6hp_glycosidase-like_sf"/>
</dbReference>
<organism evidence="3 4">
    <name type="scientific">Picrophilus torridus (strain ATCC 700027 / DSM 9790 / JCM 10055 / NBRC 100828 / KAW 2/3)</name>
    <dbReference type="NCBI Taxonomy" id="1122961"/>
    <lineage>
        <taxon>Archaea</taxon>
        <taxon>Methanobacteriati</taxon>
        <taxon>Thermoplasmatota</taxon>
        <taxon>Thermoplasmata</taxon>
        <taxon>Thermoplasmatales</taxon>
        <taxon>Picrophilaceae</taxon>
        <taxon>Picrophilus</taxon>
    </lineage>
</organism>
<dbReference type="Proteomes" id="UP000000438">
    <property type="component" value="Chromosome"/>
</dbReference>
<gene>
    <name evidence="3" type="ordered locus">PTO1238</name>
</gene>
<dbReference type="Pfam" id="PF12439">
    <property type="entry name" value="GDE_N"/>
    <property type="match status" value="1"/>
</dbReference>
<feature type="domain" description="Glycogen debranching enzyme bacterial and archaeal type N-terminal" evidence="2">
    <location>
        <begin position="13"/>
        <end position="213"/>
    </location>
</feature>
<dbReference type="Gene3D" id="1.50.10.10">
    <property type="match status" value="1"/>
</dbReference>
<evidence type="ECO:0000313" key="4">
    <source>
        <dbReference type="Proteomes" id="UP000000438"/>
    </source>
</evidence>
<dbReference type="STRING" id="263820.PTO1238"/>
<evidence type="ECO:0000313" key="3">
    <source>
        <dbReference type="EMBL" id="AAT43823.1"/>
    </source>
</evidence>
<dbReference type="GO" id="GO:0004134">
    <property type="term" value="F:4-alpha-glucanotransferase activity"/>
    <property type="evidence" value="ECO:0007669"/>
    <property type="project" value="InterPro"/>
</dbReference>
<dbReference type="GO" id="GO:0004135">
    <property type="term" value="F:amylo-alpha-1,6-glucosidase activity"/>
    <property type="evidence" value="ECO:0007669"/>
    <property type="project" value="InterPro"/>
</dbReference>
<dbReference type="HOGENOM" id="CLU_026835_0_0_2"/>
<protein>
    <submittedName>
        <fullName evidence="3">Glycogen debranching enzyme</fullName>
    </submittedName>
</protein>
<dbReference type="SUPFAM" id="SSF48208">
    <property type="entry name" value="Six-hairpin glycosidases"/>
    <property type="match status" value="1"/>
</dbReference>
<feature type="domain" description="Glycogen debranching enzyme C-terminal" evidence="1">
    <location>
        <begin position="246"/>
        <end position="567"/>
    </location>
</feature>
<proteinExistence type="predicted"/>
<sequence length="576" mass="68570">MILFNLMNSFEMEWILSNKNGTYSASTVSMANTRTYHGIYVKAINENYDRINYLNKFFEVLRINNELYNLDTNFYDVVYPDGYKFLESFNDYGYLEFIYKIRSSIIYKRMFLDDYDTLIIEYDSNGVDEFLLYPLISFRRSYLTLNHNNFNVSINKYYEFSSGDYYFNIDIPGDYIEENKWYYNFNYPVDMERGSNYIENLFLPGHFSVKMNKFTVRIFIDRPSDTSIKKIKKKQGIAAKASKFIVKNNILAGFYWFGPWGRDTFISMPGILLTQRRFNDARNILIEYSNRIKNGMVPRIFTPDYESGDTGLWFIYAFYKYYNYTMDNSILEFMYKKMVDIVNSYINGNDLYYLDNYLVTMKRPKLTWMDAQTGDKIFTPRTGKPVEINALWYNALRSMSYFSELLHIKNDYDGIAEMVSREFKKTFISKHFIMDTDNDPSVRPNMIFSFSLPYNILDNFNDYKEIIDDELLTPYGLRSLSKYDRNYHGFYTGDQYSRDSAYHNGAIWTWLAGPYITASVRSGHDRKELYNYFKNLYSLYMIPELFDDTLKPKGCVMQAWSYGELLRAYHEDLVGQ</sequence>
<dbReference type="InterPro" id="IPR024742">
    <property type="entry name" value="Glycogen_debranch_N"/>
</dbReference>
<evidence type="ECO:0000259" key="1">
    <source>
        <dbReference type="Pfam" id="PF06202"/>
    </source>
</evidence>
<dbReference type="PANTHER" id="PTHR10569:SF2">
    <property type="entry name" value="GLYCOGEN DEBRANCHING ENZYME"/>
    <property type="match status" value="1"/>
</dbReference>
<name>Q6KZM9_PICTO</name>
<dbReference type="eggNOG" id="arCOG03287">
    <property type="taxonomic scope" value="Archaea"/>
</dbReference>
<dbReference type="InterPro" id="IPR006451">
    <property type="entry name" value="Glycogen_debranch_arc"/>
</dbReference>
<accession>Q6KZM9</accession>
<dbReference type="PaxDb" id="263820-PTO1238"/>
<dbReference type="NCBIfam" id="TIGR01561">
    <property type="entry name" value="gde_arch"/>
    <property type="match status" value="1"/>
</dbReference>